<dbReference type="CDD" id="cd09110">
    <property type="entry name" value="PLDc_CLS_1"/>
    <property type="match status" value="1"/>
</dbReference>
<comment type="function">
    <text evidence="1">Could be a virulence factor.</text>
</comment>
<evidence type="ECO:0000313" key="7">
    <source>
        <dbReference type="EMBL" id="MDY0882555.1"/>
    </source>
</evidence>
<accession>A0ABU5E949</accession>
<comment type="subcellular location">
    <subcellularLocation>
        <location evidence="2">Secreted</location>
    </subcellularLocation>
</comment>
<proteinExistence type="predicted"/>
<feature type="domain" description="PLD phosphodiesterase" evidence="6">
    <location>
        <begin position="122"/>
        <end position="149"/>
    </location>
</feature>
<evidence type="ECO:0000259" key="6">
    <source>
        <dbReference type="PROSITE" id="PS50035"/>
    </source>
</evidence>
<name>A0ABU5E949_9PROT</name>
<feature type="domain" description="PLD phosphodiesterase" evidence="6">
    <location>
        <begin position="305"/>
        <end position="332"/>
    </location>
</feature>
<evidence type="ECO:0000256" key="4">
    <source>
        <dbReference type="ARBA" id="ARBA00022525"/>
    </source>
</evidence>
<evidence type="ECO:0000313" key="8">
    <source>
        <dbReference type="Proteomes" id="UP001279642"/>
    </source>
</evidence>
<gene>
    <name evidence="7" type="ORF">SMD27_06850</name>
</gene>
<reference evidence="7 8" key="1">
    <citation type="journal article" date="2016" name="Antonie Van Leeuwenhoek">
        <title>Dongia soli sp. nov., isolated from soil from Dokdo, Korea.</title>
        <authorList>
            <person name="Kim D.U."/>
            <person name="Lee H."/>
            <person name="Kim H."/>
            <person name="Kim S.G."/>
            <person name="Ka J.O."/>
        </authorList>
    </citation>
    <scope>NUCLEOTIDE SEQUENCE [LARGE SCALE GENOMIC DNA]</scope>
    <source>
        <strain evidence="7 8">D78</strain>
    </source>
</reference>
<dbReference type="PROSITE" id="PS50035">
    <property type="entry name" value="PLD"/>
    <property type="match status" value="2"/>
</dbReference>
<dbReference type="InterPro" id="IPR025202">
    <property type="entry name" value="PLD-like_dom"/>
</dbReference>
<organism evidence="7 8">
    <name type="scientific">Dongia soli</name>
    <dbReference type="NCBI Taxonomy" id="600628"/>
    <lineage>
        <taxon>Bacteria</taxon>
        <taxon>Pseudomonadati</taxon>
        <taxon>Pseudomonadota</taxon>
        <taxon>Alphaproteobacteria</taxon>
        <taxon>Rhodospirillales</taxon>
        <taxon>Dongiaceae</taxon>
        <taxon>Dongia</taxon>
    </lineage>
</organism>
<dbReference type="SUPFAM" id="SSF56024">
    <property type="entry name" value="Phospholipase D/nuclease"/>
    <property type="match status" value="2"/>
</dbReference>
<dbReference type="InterPro" id="IPR001736">
    <property type="entry name" value="PLipase_D/transphosphatidylase"/>
</dbReference>
<evidence type="ECO:0000256" key="3">
    <source>
        <dbReference type="ARBA" id="ARBA00018392"/>
    </source>
</evidence>
<evidence type="ECO:0000256" key="1">
    <source>
        <dbReference type="ARBA" id="ARBA00003145"/>
    </source>
</evidence>
<dbReference type="PANTHER" id="PTHR21248:SF22">
    <property type="entry name" value="PHOSPHOLIPASE D"/>
    <property type="match status" value="1"/>
</dbReference>
<protein>
    <recommendedName>
        <fullName evidence="3">Phospholipase D</fullName>
    </recommendedName>
    <alternativeName>
        <fullName evidence="5">Choline phosphatase</fullName>
    </alternativeName>
</protein>
<dbReference type="Proteomes" id="UP001279642">
    <property type="component" value="Unassembled WGS sequence"/>
</dbReference>
<dbReference type="EMBL" id="JAXCLW010000002">
    <property type="protein sequence ID" value="MDY0882555.1"/>
    <property type="molecule type" value="Genomic_DNA"/>
</dbReference>
<dbReference type="CDD" id="cd09159">
    <property type="entry name" value="PLDc_ybhO_like_2"/>
    <property type="match status" value="1"/>
</dbReference>
<evidence type="ECO:0000256" key="2">
    <source>
        <dbReference type="ARBA" id="ARBA00004613"/>
    </source>
</evidence>
<keyword evidence="8" id="KW-1185">Reference proteome</keyword>
<dbReference type="RefSeq" id="WP_320507628.1">
    <property type="nucleotide sequence ID" value="NZ_JAXCLW010000002.1"/>
</dbReference>
<comment type="caution">
    <text evidence="7">The sequence shown here is derived from an EMBL/GenBank/DDBJ whole genome shotgun (WGS) entry which is preliminary data.</text>
</comment>
<sequence>MLQRHLAIEEAISDNPLTTGNRTHLLRDGPQSFRAIFAAIRAARTHINLEYYILEDVESDGTHLSDLLLQKRREGVAVNVIYDSFGSLSLSKDFLDRLRKGGIQTVEFNPVNPLDAKDDYSPNDRDHRKILIVDGKLAIIGGVNLSRTYESVTFGRKARGGSPEHWRDTNIQIEGPAVAQIQDLFVRHWAEQKGPPLDQTSFYPTLRAQGSEVVRIIGSSPSQQLSHYYVTLLSAIRNAEKSIWLTAAYFVPTEEAMEDITAAAKRGVDVRLLLPDTSDAPSAVAIAHSHYTELLDAGVKIYETQGVVLHSKTVIVDGVWSAIGSSNFDQRSVLFNDEIDAIVLGRETAQSLSAMFSQDIVGAKQIDAASWKDRPVTQKIKELFAQPWEQLL</sequence>
<keyword evidence="4" id="KW-0964">Secreted</keyword>
<dbReference type="Pfam" id="PF13091">
    <property type="entry name" value="PLDc_2"/>
    <property type="match status" value="2"/>
</dbReference>
<dbReference type="SMART" id="SM00155">
    <property type="entry name" value="PLDc"/>
    <property type="match status" value="2"/>
</dbReference>
<evidence type="ECO:0000256" key="5">
    <source>
        <dbReference type="ARBA" id="ARBA00029594"/>
    </source>
</evidence>
<dbReference type="PANTHER" id="PTHR21248">
    <property type="entry name" value="CARDIOLIPIN SYNTHASE"/>
    <property type="match status" value="1"/>
</dbReference>
<dbReference type="Gene3D" id="3.30.870.10">
    <property type="entry name" value="Endonuclease Chain A"/>
    <property type="match status" value="2"/>
</dbReference>